<dbReference type="EMBL" id="JAFEKC020000004">
    <property type="protein sequence ID" value="KAK0515393.1"/>
    <property type="molecule type" value="Genomic_DNA"/>
</dbReference>
<organism evidence="1 2">
    <name type="scientific">Cladonia borealis</name>
    <dbReference type="NCBI Taxonomy" id="184061"/>
    <lineage>
        <taxon>Eukaryota</taxon>
        <taxon>Fungi</taxon>
        <taxon>Dikarya</taxon>
        <taxon>Ascomycota</taxon>
        <taxon>Pezizomycotina</taxon>
        <taxon>Lecanoromycetes</taxon>
        <taxon>OSLEUM clade</taxon>
        <taxon>Lecanoromycetidae</taxon>
        <taxon>Lecanorales</taxon>
        <taxon>Lecanorineae</taxon>
        <taxon>Cladoniaceae</taxon>
        <taxon>Cladonia</taxon>
    </lineage>
</organism>
<dbReference type="Proteomes" id="UP001166286">
    <property type="component" value="Unassembled WGS sequence"/>
</dbReference>
<evidence type="ECO:0000313" key="1">
    <source>
        <dbReference type="EMBL" id="KAK0515393.1"/>
    </source>
</evidence>
<name>A0AA39R8R4_9LECA</name>
<comment type="caution">
    <text evidence="1">The sequence shown here is derived from an EMBL/GenBank/DDBJ whole genome shotgun (WGS) entry which is preliminary data.</text>
</comment>
<evidence type="ECO:0008006" key="3">
    <source>
        <dbReference type="Google" id="ProtNLM"/>
    </source>
</evidence>
<dbReference type="AlphaFoldDB" id="A0AA39R8R4"/>
<protein>
    <recommendedName>
        <fullName evidence="3">F-box domain-containing protein</fullName>
    </recommendedName>
</protein>
<proteinExistence type="predicted"/>
<sequence length="465" mass="55316">MAQQVNLLARAPLRDLPAEIYVVIMERIPDLASLHNFIIAFPRMALIFKNFQKQIFIGVLRSSGLSLQLQKIITAIMVLREKHPETPCPPKAFFNWYLDRKNQPVDMMKFDDPIGMLRYTARTTESVNEYVESYVGMRILVIDRKKFPLTDSESYRVRRAFWRFQLCYELTHPGGSVDVRHNDEAPERWTRRYVGDKMVIPAALTMKGWLFCHEEPQAPLLKDFLQTLWWWEIEEINAARYHLTTKLNAFQYNRIAGTSDDLRNQNSLLQRLVMDLDNWHADPENPKDHLLVTNLIVSQRDPYLCHDPVWLGIPLEATNININPIDLQFQGARAQWGWCMWDVHRLRVCGFIENRWSITIPTVFGNTKGILDFVDSQFSAIDNEVSERFRRQFQWELRAYEHREHMRRREWLMTWVSTRDPELHREWRDICATTPFDVFQAKTCYLRALTLKRAEDRRRHARRRP</sequence>
<keyword evidence="2" id="KW-1185">Reference proteome</keyword>
<reference evidence="1" key="1">
    <citation type="submission" date="2023-03" db="EMBL/GenBank/DDBJ databases">
        <title>Complete genome of Cladonia borealis.</title>
        <authorList>
            <person name="Park H."/>
        </authorList>
    </citation>
    <scope>NUCLEOTIDE SEQUENCE</scope>
    <source>
        <strain evidence="1">ANT050790</strain>
    </source>
</reference>
<gene>
    <name evidence="1" type="ORF">JMJ35_002772</name>
</gene>
<evidence type="ECO:0000313" key="2">
    <source>
        <dbReference type="Proteomes" id="UP001166286"/>
    </source>
</evidence>
<accession>A0AA39R8R4</accession>